<keyword evidence="3" id="KW-0378">Hydrolase</keyword>
<dbReference type="GO" id="GO:0006574">
    <property type="term" value="P:L-valine catabolic process"/>
    <property type="evidence" value="ECO:0007669"/>
    <property type="project" value="TreeGrafter"/>
</dbReference>
<dbReference type="RefSeq" id="WP_037241632.1">
    <property type="nucleotide sequence ID" value="NZ_JAEMUK010000018.1"/>
</dbReference>
<dbReference type="SUPFAM" id="SSF52096">
    <property type="entry name" value="ClpP/crotonase"/>
    <property type="match status" value="1"/>
</dbReference>
<dbReference type="NCBIfam" id="NF004127">
    <property type="entry name" value="PRK05617.1"/>
    <property type="match status" value="1"/>
</dbReference>
<dbReference type="PANTHER" id="PTHR43176">
    <property type="entry name" value="3-HYDROXYISOBUTYRYL-COA HYDROLASE-RELATED"/>
    <property type="match status" value="1"/>
</dbReference>
<evidence type="ECO:0000256" key="3">
    <source>
        <dbReference type="ARBA" id="ARBA00022801"/>
    </source>
</evidence>
<comment type="catalytic activity">
    <reaction evidence="1">
        <text>3-hydroxy-2-methylpropanoyl-CoA + H2O = 3-hydroxy-2-methylpropanoate + CoA + H(+)</text>
        <dbReference type="Rhea" id="RHEA:20888"/>
        <dbReference type="ChEBI" id="CHEBI:11805"/>
        <dbReference type="ChEBI" id="CHEBI:15377"/>
        <dbReference type="ChEBI" id="CHEBI:15378"/>
        <dbReference type="ChEBI" id="CHEBI:57287"/>
        <dbReference type="ChEBI" id="CHEBI:57340"/>
        <dbReference type="EC" id="3.1.2.4"/>
    </reaction>
</comment>
<organism evidence="5 6">
    <name type="scientific">Rhodomicrobium udaipurense</name>
    <dbReference type="NCBI Taxonomy" id="1202716"/>
    <lineage>
        <taxon>Bacteria</taxon>
        <taxon>Pseudomonadati</taxon>
        <taxon>Pseudomonadota</taxon>
        <taxon>Alphaproteobacteria</taxon>
        <taxon>Hyphomicrobiales</taxon>
        <taxon>Hyphomicrobiaceae</taxon>
        <taxon>Rhodomicrobium</taxon>
    </lineage>
</organism>
<dbReference type="GO" id="GO:0005829">
    <property type="term" value="C:cytosol"/>
    <property type="evidence" value="ECO:0007669"/>
    <property type="project" value="TreeGrafter"/>
</dbReference>
<proteinExistence type="predicted"/>
<dbReference type="GO" id="GO:0016853">
    <property type="term" value="F:isomerase activity"/>
    <property type="evidence" value="ECO:0007669"/>
    <property type="project" value="UniProtKB-KW"/>
</dbReference>
<dbReference type="EC" id="3.1.2.4" evidence="2"/>
<name>A0A8I1GF43_9HYPH</name>
<evidence type="ECO:0000259" key="4">
    <source>
        <dbReference type="Pfam" id="PF16113"/>
    </source>
</evidence>
<sequence length="352" mass="37836">MQDAEAGIVCVEEGSAGLARLNRPKALNALTFAMIERLEAFLHACAVNPRIHGAVLEAEGKAFCAGGDIRAIRDMAANAPDEANRFYAAEYQHNWSLACFRKPHVALIDGSVMGGGVGVSLYGSHRVAGENFRFAMPETGIGFVPDVGGSWFLPRLPGKTGLYLALTGAVCDRADAHALGLVTHCVPRERFAAIRAAMVEGEPADTVLNALHEPPGNSALAALREPIDRLFAAPSLEDLFRGLEREDGPWRDFARTTLDTLSARSPLALHLTFELHRRAATFASLKDALTLEYRVATRLIRHADFAEGVRAAVIDKDRSPKWTHASIGAVDADLVASFFAALPAGDVPLVDH</sequence>
<gene>
    <name evidence="5" type="ORF">JDN41_09670</name>
</gene>
<comment type="caution">
    <text evidence="5">The sequence shown here is derived from an EMBL/GenBank/DDBJ whole genome shotgun (WGS) entry which is preliminary data.</text>
</comment>
<dbReference type="PANTHER" id="PTHR43176:SF3">
    <property type="entry name" value="3-HYDROXYISOBUTYRYL-COA HYDROLASE, MITOCHONDRIAL"/>
    <property type="match status" value="1"/>
</dbReference>
<dbReference type="Proteomes" id="UP000623250">
    <property type="component" value="Unassembled WGS sequence"/>
</dbReference>
<dbReference type="InterPro" id="IPR032259">
    <property type="entry name" value="HIBYL-CoA-H"/>
</dbReference>
<evidence type="ECO:0000256" key="2">
    <source>
        <dbReference type="ARBA" id="ARBA00011915"/>
    </source>
</evidence>
<feature type="domain" description="Enoyl-CoA hydratase/isomerase" evidence="4">
    <location>
        <begin position="17"/>
        <end position="339"/>
    </location>
</feature>
<dbReference type="EMBL" id="JAEMUK010000018">
    <property type="protein sequence ID" value="MBJ7543829.1"/>
    <property type="molecule type" value="Genomic_DNA"/>
</dbReference>
<keyword evidence="6" id="KW-1185">Reference proteome</keyword>
<evidence type="ECO:0000313" key="5">
    <source>
        <dbReference type="EMBL" id="MBJ7543829.1"/>
    </source>
</evidence>
<dbReference type="AlphaFoldDB" id="A0A8I1GF43"/>
<evidence type="ECO:0000256" key="1">
    <source>
        <dbReference type="ARBA" id="ARBA00001709"/>
    </source>
</evidence>
<keyword evidence="5" id="KW-0413">Isomerase</keyword>
<reference evidence="5 6" key="1">
    <citation type="submission" date="2020-12" db="EMBL/GenBank/DDBJ databases">
        <title>Revised draft genomes of Rhodomicrobium vannielii ATCC 17100 and Rhodomicrobium udaipurense JA643.</title>
        <authorList>
            <person name="Conners E.M."/>
            <person name="Davenport E.J."/>
            <person name="Bose A."/>
        </authorList>
    </citation>
    <scope>NUCLEOTIDE SEQUENCE [LARGE SCALE GENOMIC DNA]</scope>
    <source>
        <strain evidence="5 6">JA643</strain>
    </source>
</reference>
<dbReference type="GO" id="GO:0003860">
    <property type="term" value="F:3-hydroxyisobutyryl-CoA hydrolase activity"/>
    <property type="evidence" value="ECO:0007669"/>
    <property type="project" value="UniProtKB-EC"/>
</dbReference>
<accession>A0A8I1GF43</accession>
<dbReference type="Pfam" id="PF16113">
    <property type="entry name" value="ECH_2"/>
    <property type="match status" value="1"/>
</dbReference>
<dbReference type="CDD" id="cd06558">
    <property type="entry name" value="crotonase-like"/>
    <property type="match status" value="1"/>
</dbReference>
<evidence type="ECO:0000313" key="6">
    <source>
        <dbReference type="Proteomes" id="UP000623250"/>
    </source>
</evidence>
<dbReference type="InterPro" id="IPR029045">
    <property type="entry name" value="ClpP/crotonase-like_dom_sf"/>
</dbReference>
<protein>
    <recommendedName>
        <fullName evidence="2">3-hydroxyisobutyryl-CoA hydrolase</fullName>
        <ecNumber evidence="2">3.1.2.4</ecNumber>
    </recommendedName>
</protein>
<dbReference type="Gene3D" id="3.90.226.10">
    <property type="entry name" value="2-enoyl-CoA Hydratase, Chain A, domain 1"/>
    <property type="match status" value="1"/>
</dbReference>
<dbReference type="InterPro" id="IPR045004">
    <property type="entry name" value="ECH_dom"/>
</dbReference>